<evidence type="ECO:0000259" key="1">
    <source>
        <dbReference type="Pfam" id="PF09992"/>
    </source>
</evidence>
<keyword evidence="3" id="KW-1185">Reference proteome</keyword>
<dbReference type="eggNOG" id="COG3698">
    <property type="taxonomic scope" value="Bacteria"/>
</dbReference>
<proteinExistence type="predicted"/>
<dbReference type="KEGG" id="fau:Fraau_0731"/>
<evidence type="ECO:0000313" key="2">
    <source>
        <dbReference type="EMBL" id="AFC85204.1"/>
    </source>
</evidence>
<organism evidence="2 3">
    <name type="scientific">Frateuria aurantia (strain ATCC 33424 / DSM 6220 / KCTC 2777 / LMG 1558 / NBRC 3245 / NCIMB 13370)</name>
    <name type="common">Acetobacter aurantius</name>
    <dbReference type="NCBI Taxonomy" id="767434"/>
    <lineage>
        <taxon>Bacteria</taxon>
        <taxon>Pseudomonadati</taxon>
        <taxon>Pseudomonadota</taxon>
        <taxon>Gammaproteobacteria</taxon>
        <taxon>Lysobacterales</taxon>
        <taxon>Rhodanobacteraceae</taxon>
        <taxon>Frateuria</taxon>
    </lineage>
</organism>
<protein>
    <submittedName>
        <fullName evidence="2">Putative periplasmic protein</fullName>
    </submittedName>
</protein>
<accession>H8KZA0</accession>
<dbReference type="STRING" id="767434.Fraau_0731"/>
<dbReference type="Pfam" id="PF09992">
    <property type="entry name" value="NAGPA"/>
    <property type="match status" value="1"/>
</dbReference>
<dbReference type="InterPro" id="IPR018711">
    <property type="entry name" value="NAGPA"/>
</dbReference>
<dbReference type="Proteomes" id="UP000005234">
    <property type="component" value="Chromosome"/>
</dbReference>
<dbReference type="EMBL" id="CP003350">
    <property type="protein sequence ID" value="AFC85204.1"/>
    <property type="molecule type" value="Genomic_DNA"/>
</dbReference>
<reference evidence="2" key="1">
    <citation type="submission" date="2012-02" db="EMBL/GenBank/DDBJ databases">
        <title>The complete genome of Frateuria aurantia DSM 6220.</title>
        <authorList>
            <consortium name="US DOE Joint Genome Institute (JGI-PGF)"/>
            <person name="Lucas S."/>
            <person name="Copeland A."/>
            <person name="Lapidus A."/>
            <person name="Glavina del Rio T."/>
            <person name="Dalin E."/>
            <person name="Tice H."/>
            <person name="Bruce D."/>
            <person name="Goodwin L."/>
            <person name="Pitluck S."/>
            <person name="Peters L."/>
            <person name="Ovchinnikova G."/>
            <person name="Teshima H."/>
            <person name="Kyrpides N."/>
            <person name="Mavromatis K."/>
            <person name="Ivanova N."/>
            <person name="Brettin T."/>
            <person name="Detter J.C."/>
            <person name="Han C."/>
            <person name="Larimer F."/>
            <person name="Land M."/>
            <person name="Hauser L."/>
            <person name="Markowitz V."/>
            <person name="Cheng J.-F."/>
            <person name="Hugenholtz P."/>
            <person name="Woyke T."/>
            <person name="Wu D."/>
            <person name="Brambilla E."/>
            <person name="Klenk H.-P."/>
            <person name="Eisen J.A."/>
        </authorList>
    </citation>
    <scope>NUCLEOTIDE SEQUENCE</scope>
    <source>
        <strain evidence="2">DSM 6220</strain>
    </source>
</reference>
<dbReference type="RefSeq" id="WP_014402210.1">
    <property type="nucleotide sequence ID" value="NC_017033.1"/>
</dbReference>
<dbReference type="AlphaFoldDB" id="H8KZA0"/>
<sequence>MTWSLFLSAGAKLPPCHLRSRRLVLLVCSLLGLAACGDRASTPDNREINYRGANYQLVRIDLGQHPLSLHWRDPETGRPYSDIDTLRQWGEARGQRLLFATNAGIYDRNISPLGLYVEHGKAMVPLNLAHGNPAAGNFSLLPNGVFAIYPDGHAEVTASESFKQQTRKPDWATQSGPMLVVDGEINPRFIGDSTSLKWRSGVCAVSPRQVVFAISEVPVNFHAFAELFRDHLHCRNALYLDGTISQFYLDGKGFNGAPAFMVKPYAGIFAVFEQPDDRPAQSSSSR</sequence>
<dbReference type="HOGENOM" id="CLU_076045_0_1_6"/>
<dbReference type="OrthoDB" id="5515706at2"/>
<name>H8KZA0_FRAAD</name>
<feature type="domain" description="Phosphodiester glycosidase" evidence="1">
    <location>
        <begin position="98"/>
        <end position="253"/>
    </location>
</feature>
<gene>
    <name evidence="2" type="ordered locus">Fraau_0731</name>
</gene>
<evidence type="ECO:0000313" key="3">
    <source>
        <dbReference type="Proteomes" id="UP000005234"/>
    </source>
</evidence>